<evidence type="ECO:0000256" key="1">
    <source>
        <dbReference type="SAM" id="Phobius"/>
    </source>
</evidence>
<dbReference type="EMBL" id="CM009753">
    <property type="protein sequence ID" value="PUZ57667.1"/>
    <property type="molecule type" value="Genomic_DNA"/>
</dbReference>
<proteinExistence type="predicted"/>
<dbReference type="Proteomes" id="UP000244336">
    <property type="component" value="Chromosome 5"/>
</dbReference>
<reference evidence="2 3" key="1">
    <citation type="submission" date="2018-04" db="EMBL/GenBank/DDBJ databases">
        <title>WGS assembly of Panicum hallii var. hallii HAL2.</title>
        <authorList>
            <person name="Lovell J."/>
            <person name="Jenkins J."/>
            <person name="Lowry D."/>
            <person name="Mamidi S."/>
            <person name="Sreedasyam A."/>
            <person name="Weng X."/>
            <person name="Barry K."/>
            <person name="Bonette J."/>
            <person name="Campitelli B."/>
            <person name="Daum C."/>
            <person name="Gordon S."/>
            <person name="Gould B."/>
            <person name="Lipzen A."/>
            <person name="MacQueen A."/>
            <person name="Palacio-Mejia J."/>
            <person name="Plott C."/>
            <person name="Shakirov E."/>
            <person name="Shu S."/>
            <person name="Yoshinaga Y."/>
            <person name="Zane M."/>
            <person name="Rokhsar D."/>
            <person name="Grimwood J."/>
            <person name="Schmutz J."/>
            <person name="Juenger T."/>
        </authorList>
    </citation>
    <scope>NUCLEOTIDE SEQUENCE [LARGE SCALE GENOMIC DNA]</scope>
    <source>
        <strain evidence="3">cv. HAL2</strain>
    </source>
</reference>
<feature type="transmembrane region" description="Helical" evidence="1">
    <location>
        <begin position="21"/>
        <end position="39"/>
    </location>
</feature>
<feature type="transmembrane region" description="Helical" evidence="1">
    <location>
        <begin position="59"/>
        <end position="78"/>
    </location>
</feature>
<gene>
    <name evidence="2" type="ORF">GQ55_5G447800</name>
</gene>
<organism evidence="2 3">
    <name type="scientific">Panicum hallii var. hallii</name>
    <dbReference type="NCBI Taxonomy" id="1504633"/>
    <lineage>
        <taxon>Eukaryota</taxon>
        <taxon>Viridiplantae</taxon>
        <taxon>Streptophyta</taxon>
        <taxon>Embryophyta</taxon>
        <taxon>Tracheophyta</taxon>
        <taxon>Spermatophyta</taxon>
        <taxon>Magnoliopsida</taxon>
        <taxon>Liliopsida</taxon>
        <taxon>Poales</taxon>
        <taxon>Poaceae</taxon>
        <taxon>PACMAD clade</taxon>
        <taxon>Panicoideae</taxon>
        <taxon>Panicodae</taxon>
        <taxon>Paniceae</taxon>
        <taxon>Panicinae</taxon>
        <taxon>Panicum</taxon>
        <taxon>Panicum sect. Panicum</taxon>
    </lineage>
</organism>
<keyword evidence="1" id="KW-0472">Membrane</keyword>
<protein>
    <submittedName>
        <fullName evidence="2">Uncharacterized protein</fullName>
    </submittedName>
</protein>
<dbReference type="AlphaFoldDB" id="A0A2T7DQ06"/>
<keyword evidence="1" id="KW-0812">Transmembrane</keyword>
<sequence>MGSIVKDTDKRCVHGWEEHGWSYIFIFMFIFNKIEIYLYTPSVHLKRDEGSIPHGKALFIFLLLVFSFTVLCVFDILMRHESHV</sequence>
<dbReference type="Gramene" id="PUZ57667">
    <property type="protein sequence ID" value="PUZ57667"/>
    <property type="gene ID" value="GQ55_5G447800"/>
</dbReference>
<name>A0A2T7DQ06_9POAL</name>
<accession>A0A2T7DQ06</accession>
<evidence type="ECO:0000313" key="3">
    <source>
        <dbReference type="Proteomes" id="UP000244336"/>
    </source>
</evidence>
<keyword evidence="3" id="KW-1185">Reference proteome</keyword>
<evidence type="ECO:0000313" key="2">
    <source>
        <dbReference type="EMBL" id="PUZ57667.1"/>
    </source>
</evidence>
<keyword evidence="1" id="KW-1133">Transmembrane helix</keyword>